<reference evidence="1" key="2">
    <citation type="journal article" date="2021" name="PeerJ">
        <title>Extensive microbial diversity within the chicken gut microbiome revealed by metagenomics and culture.</title>
        <authorList>
            <person name="Gilroy R."/>
            <person name="Ravi A."/>
            <person name="Getino M."/>
            <person name="Pursley I."/>
            <person name="Horton D.L."/>
            <person name="Alikhan N.F."/>
            <person name="Baker D."/>
            <person name="Gharbi K."/>
            <person name="Hall N."/>
            <person name="Watson M."/>
            <person name="Adriaenssens E.M."/>
            <person name="Foster-Nyarko E."/>
            <person name="Jarju S."/>
            <person name="Secka A."/>
            <person name="Antonio M."/>
            <person name="Oren A."/>
            <person name="Chaudhuri R.R."/>
            <person name="La Ragione R."/>
            <person name="Hildebrand F."/>
            <person name="Pallen M.J."/>
        </authorList>
    </citation>
    <scope>NUCLEOTIDE SEQUENCE</scope>
    <source>
        <strain evidence="1">ChiGjej2B2-16831</strain>
    </source>
</reference>
<proteinExistence type="predicted"/>
<name>A0A9D1N4S8_9FIRM</name>
<dbReference type="EMBL" id="DVNZ01000198">
    <property type="protein sequence ID" value="HIU94744.1"/>
    <property type="molecule type" value="Genomic_DNA"/>
</dbReference>
<organism evidence="1 2">
    <name type="scientific">Candidatus Aphodomorpha intestinavium</name>
    <dbReference type="NCBI Taxonomy" id="2840672"/>
    <lineage>
        <taxon>Bacteria</taxon>
        <taxon>Bacillati</taxon>
        <taxon>Bacillota</taxon>
        <taxon>Clostridia</taxon>
        <taxon>Eubacteriales</taxon>
        <taxon>Candidatus Aphodomorpha</taxon>
    </lineage>
</organism>
<dbReference type="Proteomes" id="UP000824128">
    <property type="component" value="Unassembled WGS sequence"/>
</dbReference>
<accession>A0A9D1N4S8</accession>
<reference evidence="1" key="1">
    <citation type="submission" date="2020-10" db="EMBL/GenBank/DDBJ databases">
        <authorList>
            <person name="Gilroy R."/>
        </authorList>
    </citation>
    <scope>NUCLEOTIDE SEQUENCE</scope>
    <source>
        <strain evidence="1">ChiGjej2B2-16831</strain>
    </source>
</reference>
<dbReference type="AlphaFoldDB" id="A0A9D1N4S8"/>
<protein>
    <submittedName>
        <fullName evidence="1">Uncharacterized protein</fullName>
    </submittedName>
</protein>
<comment type="caution">
    <text evidence="1">The sequence shown here is derived from an EMBL/GenBank/DDBJ whole genome shotgun (WGS) entry which is preliminary data.</text>
</comment>
<evidence type="ECO:0000313" key="1">
    <source>
        <dbReference type="EMBL" id="HIU94744.1"/>
    </source>
</evidence>
<evidence type="ECO:0000313" key="2">
    <source>
        <dbReference type="Proteomes" id="UP000824128"/>
    </source>
</evidence>
<sequence>MAGEIEAKRTLYVTNGALDYLIPGKYVDVLVVPGRERLFGFAIDAAVDSAPDRDGR</sequence>
<gene>
    <name evidence="1" type="ORF">IAD24_06245</name>
</gene>